<sequence length="652" mass="70801">MILKKFPIILRIFVLSILVAGMHTGAEAMDHNDPNHPRFRAGIHAGSGPDWYEERKIKQQSEERKLAAPSVFPSVSSIFGGATSSSAAASPPPAPPPASVPASSFLNRPPTSSYGNQSPSVLSQLGASAGGALKNTAMAAGGAAKYTGAWVIENPDKAADVIERLIELGILQKVGEGIGWTISNVLELTVVQPIKLAVKIGQVVSEGTKFLGRGAYNGIHTMKNFAARRVNQISSGKGSMSLAATTPNRPLDTDVAINMEDPDNLHQVSAVLEAAREKILEKLTPEQKEAIESSKAAGKSWDSLGINLDYLKMLIWIEQQLAKIKEKLQGNAIPKLMTEDAPLFTHISVQQLLNGEISLDLSISFNDRLTMNANVYQLLNGDAGIYISTSFNEPLRTDPLLLSPGNLEEVNWQILATLEYVASYGTPKEKTAFFHGPNHSSKRTQETWCNFFNKLDFQQARLGIRKGYSANPAIRNLEILQMFNSSDDTVKQHIVDAQASIISTGGAWGVDFNRTADREELGIMLSGLKHIGQETSGNSADEMLQNLANRLIQKSATVRTEDIGRLIEHQTLAFIMAANYAGEAGFKEGWADVLESYAAQSIAKWANAQRKAVHQFDPGHQFDQEIDANYVKASICSLQSRAGLSGKDEIPD</sequence>
<feature type="region of interest" description="Disordered" evidence="1">
    <location>
        <begin position="83"/>
        <end position="119"/>
    </location>
</feature>
<accession>A0A4Q7DJE5</accession>
<dbReference type="AlphaFoldDB" id="A0A4Q7DJE5"/>
<proteinExistence type="predicted"/>
<feature type="compositionally biased region" description="Pro residues" evidence="1">
    <location>
        <begin position="90"/>
        <end position="99"/>
    </location>
</feature>
<keyword evidence="4" id="KW-1185">Reference proteome</keyword>
<dbReference type="EMBL" id="SCFB01000005">
    <property type="protein sequence ID" value="RZI46154.1"/>
    <property type="molecule type" value="Genomic_DNA"/>
</dbReference>
<organism evidence="3 4">
    <name type="scientific">Candidatus Finniella inopinata</name>
    <dbReference type="NCBI Taxonomy" id="1696036"/>
    <lineage>
        <taxon>Bacteria</taxon>
        <taxon>Pseudomonadati</taxon>
        <taxon>Pseudomonadota</taxon>
        <taxon>Alphaproteobacteria</taxon>
        <taxon>Holosporales</taxon>
        <taxon>Candidatus Paracaedibacteraceae</taxon>
        <taxon>Candidatus Finniella</taxon>
    </lineage>
</organism>
<reference evidence="3 4" key="1">
    <citation type="submission" date="2018-10" db="EMBL/GenBank/DDBJ databases">
        <title>An updated phylogeny of the Alphaproteobacteria reveals that the parasitic Rickettsiales and Holosporales have independent origins.</title>
        <authorList>
            <person name="Munoz-Gomez S.A."/>
            <person name="Hess S."/>
            <person name="Burger G."/>
            <person name="Lang B.F."/>
            <person name="Susko E."/>
            <person name="Slamovits C.H."/>
            <person name="Roger A.J."/>
        </authorList>
    </citation>
    <scope>NUCLEOTIDE SEQUENCE [LARGE SCALE GENOMIC DNA]</scope>
    <source>
        <strain evidence="3">HOLO01</strain>
    </source>
</reference>
<dbReference type="Proteomes" id="UP000293550">
    <property type="component" value="Unassembled WGS sequence"/>
</dbReference>
<dbReference type="RefSeq" id="WP_130153907.1">
    <property type="nucleotide sequence ID" value="NZ_SCFB01000005.1"/>
</dbReference>
<evidence type="ECO:0000256" key="1">
    <source>
        <dbReference type="SAM" id="MobiDB-lite"/>
    </source>
</evidence>
<feature type="signal peptide" evidence="2">
    <location>
        <begin position="1"/>
        <end position="28"/>
    </location>
</feature>
<name>A0A4Q7DJE5_9PROT</name>
<keyword evidence="2" id="KW-0732">Signal</keyword>
<evidence type="ECO:0000313" key="4">
    <source>
        <dbReference type="Proteomes" id="UP000293550"/>
    </source>
</evidence>
<protein>
    <submittedName>
        <fullName evidence="3">Uncharacterized protein</fullName>
    </submittedName>
</protein>
<evidence type="ECO:0000256" key="2">
    <source>
        <dbReference type="SAM" id="SignalP"/>
    </source>
</evidence>
<feature type="compositionally biased region" description="Polar residues" evidence="1">
    <location>
        <begin position="105"/>
        <end position="119"/>
    </location>
</feature>
<gene>
    <name evidence="3" type="ORF">EQU50_04255</name>
</gene>
<comment type="caution">
    <text evidence="3">The sequence shown here is derived from an EMBL/GenBank/DDBJ whole genome shotgun (WGS) entry which is preliminary data.</text>
</comment>
<evidence type="ECO:0000313" key="3">
    <source>
        <dbReference type="EMBL" id="RZI46154.1"/>
    </source>
</evidence>
<feature type="chain" id="PRO_5020353862" evidence="2">
    <location>
        <begin position="29"/>
        <end position="652"/>
    </location>
</feature>